<evidence type="ECO:0000256" key="10">
    <source>
        <dbReference type="PROSITE-ProRule" id="PRU00042"/>
    </source>
</evidence>
<dbReference type="InterPro" id="IPR036236">
    <property type="entry name" value="Znf_C2H2_sf"/>
</dbReference>
<evidence type="ECO:0000256" key="5">
    <source>
        <dbReference type="ARBA" id="ARBA00022833"/>
    </source>
</evidence>
<evidence type="ECO:0000256" key="2">
    <source>
        <dbReference type="ARBA" id="ARBA00022723"/>
    </source>
</evidence>
<dbReference type="OMA" id="PYYSGCG"/>
<dbReference type="GO" id="GO:0005634">
    <property type="term" value="C:nucleus"/>
    <property type="evidence" value="ECO:0007669"/>
    <property type="project" value="UniProtKB-SubCell"/>
</dbReference>
<evidence type="ECO:0000256" key="3">
    <source>
        <dbReference type="ARBA" id="ARBA00022737"/>
    </source>
</evidence>
<evidence type="ECO:0000313" key="15">
    <source>
        <dbReference type="Proteomes" id="UP000821853"/>
    </source>
</evidence>
<keyword evidence="15" id="KW-1185">Reference proteome</keyword>
<evidence type="ECO:0000256" key="12">
    <source>
        <dbReference type="SAM" id="SignalP"/>
    </source>
</evidence>
<feature type="region of interest" description="Disordered" evidence="11">
    <location>
        <begin position="560"/>
        <end position="579"/>
    </location>
</feature>
<feature type="domain" description="C2H2-type" evidence="13">
    <location>
        <begin position="514"/>
        <end position="541"/>
    </location>
</feature>
<reference evidence="14 15" key="1">
    <citation type="journal article" date="2020" name="Cell">
        <title>Large-Scale Comparative Analyses of Tick Genomes Elucidate Their Genetic Diversity and Vector Capacities.</title>
        <authorList>
            <consortium name="Tick Genome and Microbiome Consortium (TIGMIC)"/>
            <person name="Jia N."/>
            <person name="Wang J."/>
            <person name="Shi W."/>
            <person name="Du L."/>
            <person name="Sun Y."/>
            <person name="Zhan W."/>
            <person name="Jiang J.F."/>
            <person name="Wang Q."/>
            <person name="Zhang B."/>
            <person name="Ji P."/>
            <person name="Bell-Sakyi L."/>
            <person name="Cui X.M."/>
            <person name="Yuan T.T."/>
            <person name="Jiang B.G."/>
            <person name="Yang W.F."/>
            <person name="Lam T.T."/>
            <person name="Chang Q.C."/>
            <person name="Ding S.J."/>
            <person name="Wang X.J."/>
            <person name="Zhu J.G."/>
            <person name="Ruan X.D."/>
            <person name="Zhao L."/>
            <person name="Wei J.T."/>
            <person name="Ye R.Z."/>
            <person name="Que T.C."/>
            <person name="Du C.H."/>
            <person name="Zhou Y.H."/>
            <person name="Cheng J.X."/>
            <person name="Dai P.F."/>
            <person name="Guo W.B."/>
            <person name="Han X.H."/>
            <person name="Huang E.J."/>
            <person name="Li L.F."/>
            <person name="Wei W."/>
            <person name="Gao Y.C."/>
            <person name="Liu J.Z."/>
            <person name="Shao H.Z."/>
            <person name="Wang X."/>
            <person name="Wang C.C."/>
            <person name="Yang T.C."/>
            <person name="Huo Q.B."/>
            <person name="Li W."/>
            <person name="Chen H.Y."/>
            <person name="Chen S.E."/>
            <person name="Zhou L.G."/>
            <person name="Ni X.B."/>
            <person name="Tian J.H."/>
            <person name="Sheng Y."/>
            <person name="Liu T."/>
            <person name="Pan Y.S."/>
            <person name="Xia L.Y."/>
            <person name="Li J."/>
            <person name="Zhao F."/>
            <person name="Cao W.C."/>
        </authorList>
    </citation>
    <scope>NUCLEOTIDE SEQUENCE [LARGE SCALE GENOMIC DNA]</scope>
    <source>
        <strain evidence="14">HaeL-2018</strain>
    </source>
</reference>
<keyword evidence="4 10" id="KW-0863">Zinc-finger</keyword>
<feature type="domain" description="C2H2-type" evidence="13">
    <location>
        <begin position="486"/>
        <end position="513"/>
    </location>
</feature>
<keyword evidence="12" id="KW-0732">Signal</keyword>
<sequence>MTRHFLLDYFLWLLFCPHRELAAMATGKMLGGIRPCLKCNVQATSLTGCGGSQAVDVSYVCGGCHKHFTFPEDSEMASFGSEKPPSCSQVQMGGKRYGRPLCPGCFSGLNGLYWDAEAVALVNVDASSDFFTRSSCTKGFTFEHDLCSHQRKHTGGDPETSDISQEGFSQKVLLALGRRDSGERPHVCSACHKRFVCERTLQLHTCKRTSLMVALCKVSEKYVPDKARLKAHTSQRIADDFFCQSCSKRFSSKTALLEHLRNRHGKKPYACNLCTEKFTYRKGLRVHEKTHEKHTELKAHTSQRIADDCFCQSCSKHFSSKRGLREHLRNRHGKKPYACNLCTQTFTYRESLRVHEQTHQKHTELKAHTSRRIADDFFCQSCSKHFSCKPALVRHLRIHTGEKPYTCNFCPRMFAYQETLRLHEKTHSGENLYVCSVCNRHFLTKRSWLAHESKHGSHQCNVCRKAFPAIAELATHMTLHIAEKPYSCSLCLKRFGLKETAVRHEREHTRERSYTCDTCGKSFMYDHTLSLHEKTHAAEKPYKCRVCQRGYMRKDQLLRHEEKHTEQMQSNSVNIPQRA</sequence>
<evidence type="ECO:0000256" key="8">
    <source>
        <dbReference type="ARBA" id="ARBA00023163"/>
    </source>
</evidence>
<feature type="compositionally biased region" description="Polar residues" evidence="11">
    <location>
        <begin position="567"/>
        <end position="579"/>
    </location>
</feature>
<evidence type="ECO:0000256" key="9">
    <source>
        <dbReference type="ARBA" id="ARBA00023242"/>
    </source>
</evidence>
<feature type="domain" description="C2H2-type" evidence="13">
    <location>
        <begin position="542"/>
        <end position="569"/>
    </location>
</feature>
<feature type="domain" description="C2H2-type" evidence="13">
    <location>
        <begin position="131"/>
        <end position="158"/>
    </location>
</feature>
<dbReference type="InterPro" id="IPR013087">
    <property type="entry name" value="Znf_C2H2_type"/>
</dbReference>
<comment type="caution">
    <text evidence="14">The sequence shown here is derived from an EMBL/GenBank/DDBJ whole genome shotgun (WGS) entry which is preliminary data.</text>
</comment>
<feature type="domain" description="C2H2-type" evidence="13">
    <location>
        <begin position="405"/>
        <end position="432"/>
    </location>
</feature>
<dbReference type="GO" id="GO:0000977">
    <property type="term" value="F:RNA polymerase II transcription regulatory region sequence-specific DNA binding"/>
    <property type="evidence" value="ECO:0007669"/>
    <property type="project" value="TreeGrafter"/>
</dbReference>
<dbReference type="EMBL" id="JABSTR010000010">
    <property type="protein sequence ID" value="KAH9380748.1"/>
    <property type="molecule type" value="Genomic_DNA"/>
</dbReference>
<dbReference type="FunFam" id="3.30.160.60:FF:000446">
    <property type="entry name" value="Zinc finger protein"/>
    <property type="match status" value="2"/>
</dbReference>
<dbReference type="VEuPathDB" id="VectorBase:HLOH_063249"/>
<proteinExistence type="predicted"/>
<organism evidence="14 15">
    <name type="scientific">Haemaphysalis longicornis</name>
    <name type="common">Bush tick</name>
    <dbReference type="NCBI Taxonomy" id="44386"/>
    <lineage>
        <taxon>Eukaryota</taxon>
        <taxon>Metazoa</taxon>
        <taxon>Ecdysozoa</taxon>
        <taxon>Arthropoda</taxon>
        <taxon>Chelicerata</taxon>
        <taxon>Arachnida</taxon>
        <taxon>Acari</taxon>
        <taxon>Parasitiformes</taxon>
        <taxon>Ixodida</taxon>
        <taxon>Ixodoidea</taxon>
        <taxon>Ixodidae</taxon>
        <taxon>Haemaphysalinae</taxon>
        <taxon>Haemaphysalis</taxon>
    </lineage>
</organism>
<dbReference type="AlphaFoldDB" id="A0A9J6H208"/>
<dbReference type="GO" id="GO:0008270">
    <property type="term" value="F:zinc ion binding"/>
    <property type="evidence" value="ECO:0007669"/>
    <property type="project" value="UniProtKB-KW"/>
</dbReference>
<feature type="domain" description="C2H2-type" evidence="13">
    <location>
        <begin position="241"/>
        <end position="268"/>
    </location>
</feature>
<dbReference type="SMART" id="SM00355">
    <property type="entry name" value="ZnF_C2H2"/>
    <property type="match status" value="12"/>
</dbReference>
<feature type="domain" description="C2H2-type" evidence="13">
    <location>
        <begin position="309"/>
        <end position="336"/>
    </location>
</feature>
<evidence type="ECO:0000259" key="13">
    <source>
        <dbReference type="PROSITE" id="PS50157"/>
    </source>
</evidence>
<dbReference type="Pfam" id="PF00096">
    <property type="entry name" value="zf-C2H2"/>
    <property type="match status" value="4"/>
</dbReference>
<dbReference type="FunFam" id="3.30.160.60:FF:000325">
    <property type="entry name" value="ZFP90 zinc finger protein"/>
    <property type="match status" value="1"/>
</dbReference>
<accession>A0A9J6H208</accession>
<dbReference type="OrthoDB" id="6365676at2759"/>
<keyword evidence="7" id="KW-0238">DNA-binding</keyword>
<keyword evidence="5" id="KW-0862">Zinc</keyword>
<dbReference type="SUPFAM" id="SSF57667">
    <property type="entry name" value="beta-beta-alpha zinc fingers"/>
    <property type="match status" value="7"/>
</dbReference>
<evidence type="ECO:0000256" key="6">
    <source>
        <dbReference type="ARBA" id="ARBA00023015"/>
    </source>
</evidence>
<evidence type="ECO:0000256" key="7">
    <source>
        <dbReference type="ARBA" id="ARBA00023125"/>
    </source>
</evidence>
<dbReference type="Proteomes" id="UP000821853">
    <property type="component" value="Chromosome 8"/>
</dbReference>
<evidence type="ECO:0000313" key="14">
    <source>
        <dbReference type="EMBL" id="KAH9380748.1"/>
    </source>
</evidence>
<feature type="domain" description="C2H2-type" evidence="13">
    <location>
        <begin position="458"/>
        <end position="485"/>
    </location>
</feature>
<feature type="chain" id="PRO_5039904314" description="C2H2-type domain-containing protein" evidence="12">
    <location>
        <begin position="23"/>
        <end position="579"/>
    </location>
</feature>
<feature type="domain" description="C2H2-type" evidence="13">
    <location>
        <begin position="269"/>
        <end position="296"/>
    </location>
</feature>
<comment type="subcellular location">
    <subcellularLocation>
        <location evidence="1">Nucleus</location>
    </subcellularLocation>
</comment>
<dbReference type="Gene3D" id="3.30.160.60">
    <property type="entry name" value="Classic Zinc Finger"/>
    <property type="match status" value="10"/>
</dbReference>
<keyword evidence="8" id="KW-0804">Transcription</keyword>
<protein>
    <recommendedName>
        <fullName evidence="13">C2H2-type domain-containing protein</fullName>
    </recommendedName>
</protein>
<feature type="signal peptide" evidence="12">
    <location>
        <begin position="1"/>
        <end position="22"/>
    </location>
</feature>
<dbReference type="FunFam" id="3.30.160.60:FF:000624">
    <property type="entry name" value="zinc finger protein 697"/>
    <property type="match status" value="2"/>
</dbReference>
<evidence type="ECO:0000256" key="11">
    <source>
        <dbReference type="SAM" id="MobiDB-lite"/>
    </source>
</evidence>
<dbReference type="PROSITE" id="PS00028">
    <property type="entry name" value="ZINC_FINGER_C2H2_1"/>
    <property type="match status" value="10"/>
</dbReference>
<evidence type="ECO:0000256" key="4">
    <source>
        <dbReference type="ARBA" id="ARBA00022771"/>
    </source>
</evidence>
<gene>
    <name evidence="14" type="ORF">HPB48_008870</name>
</gene>
<dbReference type="PANTHER" id="PTHR24409:SF295">
    <property type="entry name" value="AZ2-RELATED"/>
    <property type="match status" value="1"/>
</dbReference>
<keyword evidence="3" id="KW-0677">Repeat</keyword>
<name>A0A9J6H208_HAELO</name>
<keyword evidence="9" id="KW-0539">Nucleus</keyword>
<dbReference type="PANTHER" id="PTHR24409">
    <property type="entry name" value="ZINC FINGER PROTEIN 142"/>
    <property type="match status" value="1"/>
</dbReference>
<keyword evidence="6" id="KW-0805">Transcription regulation</keyword>
<keyword evidence="2" id="KW-0479">Metal-binding</keyword>
<feature type="domain" description="C2H2-type" evidence="13">
    <location>
        <begin position="337"/>
        <end position="364"/>
    </location>
</feature>
<feature type="domain" description="C2H2-type" evidence="13">
    <location>
        <begin position="377"/>
        <end position="404"/>
    </location>
</feature>
<evidence type="ECO:0000256" key="1">
    <source>
        <dbReference type="ARBA" id="ARBA00004123"/>
    </source>
</evidence>
<dbReference type="GO" id="GO:0000981">
    <property type="term" value="F:DNA-binding transcription factor activity, RNA polymerase II-specific"/>
    <property type="evidence" value="ECO:0007669"/>
    <property type="project" value="TreeGrafter"/>
</dbReference>
<dbReference type="PROSITE" id="PS50157">
    <property type="entry name" value="ZINC_FINGER_C2H2_2"/>
    <property type="match status" value="11"/>
</dbReference>